<reference evidence="1" key="2">
    <citation type="journal article" date="2015" name="Fish Shellfish Immunol.">
        <title>Early steps in the European eel (Anguilla anguilla)-Vibrio vulnificus interaction in the gills: Role of the RtxA13 toxin.</title>
        <authorList>
            <person name="Callol A."/>
            <person name="Pajuelo D."/>
            <person name="Ebbesson L."/>
            <person name="Teles M."/>
            <person name="MacKenzie S."/>
            <person name="Amaro C."/>
        </authorList>
    </citation>
    <scope>NUCLEOTIDE SEQUENCE</scope>
</reference>
<evidence type="ECO:0000313" key="1">
    <source>
        <dbReference type="EMBL" id="JAH42594.1"/>
    </source>
</evidence>
<name>A0A0E9SMJ0_ANGAN</name>
<accession>A0A0E9SMJ0</accession>
<dbReference type="EMBL" id="GBXM01065983">
    <property type="protein sequence ID" value="JAH42594.1"/>
    <property type="molecule type" value="Transcribed_RNA"/>
</dbReference>
<dbReference type="AlphaFoldDB" id="A0A0E9SMJ0"/>
<sequence length="32" mass="3469">MSCVYPVVRSQCVNNHSVHGQRSLAGLKGILD</sequence>
<reference evidence="1" key="1">
    <citation type="submission" date="2014-11" db="EMBL/GenBank/DDBJ databases">
        <authorList>
            <person name="Amaro Gonzalez C."/>
        </authorList>
    </citation>
    <scope>NUCLEOTIDE SEQUENCE</scope>
</reference>
<proteinExistence type="predicted"/>
<organism evidence="1">
    <name type="scientific">Anguilla anguilla</name>
    <name type="common">European freshwater eel</name>
    <name type="synonym">Muraena anguilla</name>
    <dbReference type="NCBI Taxonomy" id="7936"/>
    <lineage>
        <taxon>Eukaryota</taxon>
        <taxon>Metazoa</taxon>
        <taxon>Chordata</taxon>
        <taxon>Craniata</taxon>
        <taxon>Vertebrata</taxon>
        <taxon>Euteleostomi</taxon>
        <taxon>Actinopterygii</taxon>
        <taxon>Neopterygii</taxon>
        <taxon>Teleostei</taxon>
        <taxon>Anguilliformes</taxon>
        <taxon>Anguillidae</taxon>
        <taxon>Anguilla</taxon>
    </lineage>
</organism>
<protein>
    <submittedName>
        <fullName evidence="1">Uncharacterized protein</fullName>
    </submittedName>
</protein>